<name>A0A026WZP6_OOCBI</name>
<dbReference type="Proteomes" id="UP000053097">
    <property type="component" value="Unassembled WGS sequence"/>
</dbReference>
<organism evidence="1 2">
    <name type="scientific">Ooceraea biroi</name>
    <name type="common">Clonal raider ant</name>
    <name type="synonym">Cerapachys biroi</name>
    <dbReference type="NCBI Taxonomy" id="2015173"/>
    <lineage>
        <taxon>Eukaryota</taxon>
        <taxon>Metazoa</taxon>
        <taxon>Ecdysozoa</taxon>
        <taxon>Arthropoda</taxon>
        <taxon>Hexapoda</taxon>
        <taxon>Insecta</taxon>
        <taxon>Pterygota</taxon>
        <taxon>Neoptera</taxon>
        <taxon>Endopterygota</taxon>
        <taxon>Hymenoptera</taxon>
        <taxon>Apocrita</taxon>
        <taxon>Aculeata</taxon>
        <taxon>Formicoidea</taxon>
        <taxon>Formicidae</taxon>
        <taxon>Dorylinae</taxon>
        <taxon>Ooceraea</taxon>
    </lineage>
</organism>
<protein>
    <submittedName>
        <fullName evidence="1">Uncharacterized protein</fullName>
    </submittedName>
</protein>
<sequence length="51" mass="5675">MMMMKNEVLWRIDRENAVRCGEEGKIKRGEEDERSGPRGVSGGLVAVAARV</sequence>
<reference evidence="1 2" key="1">
    <citation type="journal article" date="2014" name="Curr. Biol.">
        <title>The genome of the clonal raider ant Cerapachys biroi.</title>
        <authorList>
            <person name="Oxley P.R."/>
            <person name="Ji L."/>
            <person name="Fetter-Pruneda I."/>
            <person name="McKenzie S.K."/>
            <person name="Li C."/>
            <person name="Hu H."/>
            <person name="Zhang G."/>
            <person name="Kronauer D.J."/>
        </authorList>
    </citation>
    <scope>NUCLEOTIDE SEQUENCE [LARGE SCALE GENOMIC DNA]</scope>
</reference>
<proteinExistence type="predicted"/>
<evidence type="ECO:0000313" key="1">
    <source>
        <dbReference type="EMBL" id="EZA61507.1"/>
    </source>
</evidence>
<dbReference type="AlphaFoldDB" id="A0A026WZP6"/>
<keyword evidence="2" id="KW-1185">Reference proteome</keyword>
<accession>A0A026WZP6</accession>
<gene>
    <name evidence="1" type="ORF">X777_07840</name>
</gene>
<dbReference type="EMBL" id="KK107054">
    <property type="protein sequence ID" value="EZA61507.1"/>
    <property type="molecule type" value="Genomic_DNA"/>
</dbReference>
<evidence type="ECO:0000313" key="2">
    <source>
        <dbReference type="Proteomes" id="UP000053097"/>
    </source>
</evidence>